<name>A0A6P7YZJ2_9AMPH</name>
<evidence type="ECO:0000256" key="8">
    <source>
        <dbReference type="SAM" id="MobiDB-lite"/>
    </source>
</evidence>
<evidence type="ECO:0000259" key="10">
    <source>
        <dbReference type="PROSITE" id="PS51837"/>
    </source>
</evidence>
<evidence type="ECO:0000313" key="11">
    <source>
        <dbReference type="Proteomes" id="UP000515156"/>
    </source>
</evidence>
<evidence type="ECO:0000256" key="1">
    <source>
        <dbReference type="ARBA" id="ARBA00004125"/>
    </source>
</evidence>
<dbReference type="SMART" id="SM00714">
    <property type="entry name" value="LITAF"/>
    <property type="match status" value="1"/>
</dbReference>
<evidence type="ECO:0000313" key="12">
    <source>
        <dbReference type="RefSeq" id="XP_030068894.1"/>
    </source>
</evidence>
<dbReference type="KEGG" id="muo:115476590"/>
<feature type="region of interest" description="Disordered" evidence="8">
    <location>
        <begin position="23"/>
        <end position="47"/>
    </location>
</feature>
<dbReference type="InParanoid" id="A0A6P7YZJ2"/>
<dbReference type="InterPro" id="IPR006629">
    <property type="entry name" value="LITAF"/>
</dbReference>
<keyword evidence="9" id="KW-0812">Transmembrane</keyword>
<dbReference type="InterPro" id="IPR037519">
    <property type="entry name" value="LITAF_fam"/>
</dbReference>
<dbReference type="Proteomes" id="UP000515156">
    <property type="component" value="Chromosome 8"/>
</dbReference>
<dbReference type="GO" id="GO:0098560">
    <property type="term" value="C:cytoplasmic side of late endosome membrane"/>
    <property type="evidence" value="ECO:0007669"/>
    <property type="project" value="TreeGrafter"/>
</dbReference>
<dbReference type="OrthoDB" id="4713066at2759"/>
<dbReference type="GO" id="GO:0098574">
    <property type="term" value="C:cytoplasmic side of lysosomal membrane"/>
    <property type="evidence" value="ECO:0007669"/>
    <property type="project" value="TreeGrafter"/>
</dbReference>
<dbReference type="PANTHER" id="PTHR23292">
    <property type="entry name" value="LIPOPOLYSACCHARIDE-INDUCED TUMOR NECROSIS FACTOR-ALPHA FACTOR"/>
    <property type="match status" value="1"/>
</dbReference>
<evidence type="ECO:0000256" key="5">
    <source>
        <dbReference type="ARBA" id="ARBA00022723"/>
    </source>
</evidence>
<keyword evidence="5" id="KW-0479">Metal-binding</keyword>
<dbReference type="Pfam" id="PF10601">
    <property type="entry name" value="zf-LITAF-like"/>
    <property type="match status" value="1"/>
</dbReference>
<dbReference type="PROSITE" id="PS51837">
    <property type="entry name" value="LITAF"/>
    <property type="match status" value="1"/>
</dbReference>
<keyword evidence="11" id="KW-1185">Reference proteome</keyword>
<sequence length="190" mass="20131">MMVGVATDDHSSQTMYPIKEPIPAAGIQVQPSAPPPPYSDQPGPYVTSGSQVQPGIAGAVYPPPPPYVPSRTQPEPAMAGAVYPPPPPYVTSVMQPQLVTVVTTSVSTTAVVGNTCLSTPACVICPSCHTQVITRITHSAGLLAWLICGGLLLFGFWMGCCLIPFCIDSCLDVNHFCPNCNHLIHKHKRL</sequence>
<evidence type="ECO:0000256" key="6">
    <source>
        <dbReference type="ARBA" id="ARBA00022833"/>
    </source>
</evidence>
<organism evidence="11 12">
    <name type="scientific">Microcaecilia unicolor</name>
    <dbReference type="NCBI Taxonomy" id="1415580"/>
    <lineage>
        <taxon>Eukaryota</taxon>
        <taxon>Metazoa</taxon>
        <taxon>Chordata</taxon>
        <taxon>Craniata</taxon>
        <taxon>Vertebrata</taxon>
        <taxon>Euteleostomi</taxon>
        <taxon>Amphibia</taxon>
        <taxon>Gymnophiona</taxon>
        <taxon>Siphonopidae</taxon>
        <taxon>Microcaecilia</taxon>
    </lineage>
</organism>
<dbReference type="GO" id="GO:0005634">
    <property type="term" value="C:nucleus"/>
    <property type="evidence" value="ECO:0007669"/>
    <property type="project" value="TreeGrafter"/>
</dbReference>
<evidence type="ECO:0000256" key="9">
    <source>
        <dbReference type="SAM" id="Phobius"/>
    </source>
</evidence>
<dbReference type="PANTHER" id="PTHR23292:SF47">
    <property type="entry name" value="LITAF DOMAIN-CONTAINING PROTEIN"/>
    <property type="match status" value="1"/>
</dbReference>
<proteinExistence type="inferred from homology"/>
<feature type="transmembrane region" description="Helical" evidence="9">
    <location>
        <begin position="142"/>
        <end position="165"/>
    </location>
</feature>
<gene>
    <name evidence="12" type="primary">LOC115476590</name>
</gene>
<dbReference type="GeneID" id="115476590"/>
<comment type="similarity">
    <text evidence="4">Belongs to the CDIP1/LITAF family.</text>
</comment>
<accession>A0A6P7YZJ2</accession>
<feature type="domain" description="LITAF" evidence="10">
    <location>
        <begin position="103"/>
        <end position="189"/>
    </location>
</feature>
<evidence type="ECO:0000256" key="2">
    <source>
        <dbReference type="ARBA" id="ARBA00004414"/>
    </source>
</evidence>
<dbReference type="AlphaFoldDB" id="A0A6P7YZJ2"/>
<protein>
    <submittedName>
        <fullName evidence="12">Lipopolysaccharide-induced tumor necrosis factor-alpha factor homolog isoform X1</fullName>
    </submittedName>
</protein>
<comment type="subcellular location">
    <subcellularLocation>
        <location evidence="1">Endosome membrane</location>
        <topology evidence="1">Peripheral membrane protein</topology>
        <orientation evidence="1">Cytoplasmic side</orientation>
    </subcellularLocation>
    <subcellularLocation>
        <location evidence="2">Late endosome membrane</location>
    </subcellularLocation>
    <subcellularLocation>
        <location evidence="3">Lysosome membrane</location>
        <topology evidence="3">Peripheral membrane protein</topology>
        <orientation evidence="3">Cytoplasmic side</orientation>
    </subcellularLocation>
</comment>
<keyword evidence="9" id="KW-1133">Transmembrane helix</keyword>
<evidence type="ECO:0000256" key="4">
    <source>
        <dbReference type="ARBA" id="ARBA00005975"/>
    </source>
</evidence>
<keyword evidence="6" id="KW-0862">Zinc</keyword>
<evidence type="ECO:0000256" key="7">
    <source>
        <dbReference type="ARBA" id="ARBA00023136"/>
    </source>
</evidence>
<keyword evidence="7 9" id="KW-0472">Membrane</keyword>
<dbReference type="RefSeq" id="XP_030068894.1">
    <property type="nucleotide sequence ID" value="XM_030213034.1"/>
</dbReference>
<evidence type="ECO:0000256" key="3">
    <source>
        <dbReference type="ARBA" id="ARBA00004630"/>
    </source>
</evidence>
<reference evidence="12" key="1">
    <citation type="submission" date="2025-08" db="UniProtKB">
        <authorList>
            <consortium name="RefSeq"/>
        </authorList>
    </citation>
    <scope>IDENTIFICATION</scope>
</reference>
<dbReference type="GO" id="GO:0008270">
    <property type="term" value="F:zinc ion binding"/>
    <property type="evidence" value="ECO:0007669"/>
    <property type="project" value="TreeGrafter"/>
</dbReference>